<feature type="domain" description="Putative zinc-finger" evidence="4">
    <location>
        <begin position="30"/>
        <end position="61"/>
    </location>
</feature>
<feature type="compositionally biased region" description="Low complexity" evidence="3">
    <location>
        <begin position="215"/>
        <end position="231"/>
    </location>
</feature>
<evidence type="ECO:0000313" key="6">
    <source>
        <dbReference type="Proteomes" id="UP000249340"/>
    </source>
</evidence>
<dbReference type="Proteomes" id="UP000249340">
    <property type="component" value="Chromosome"/>
</dbReference>
<feature type="region of interest" description="Disordered" evidence="3">
    <location>
        <begin position="269"/>
        <end position="302"/>
    </location>
</feature>
<sequence length="379" mass="38242">MTPTTPGTGPTEPPLRSSADNTSGPADHPAVEEISDFTEDLLAPEAAAAVRTHLADCPECADTRDALLEIRSLLGRPESLRMPADIAERIDAALAAEALLSSATPQGEPRPAAPPTAADRASDAADPARPAPSTSAEHTGDSAPPHPAKDRARPGGSPGPAGGPGRRRGPRRRRTARALLTAAALVAAVGLGSVLLQQLPVGTTEAGSSHRADRAAGQAAPSAAEGSGSLAHGYRATIAPGLRGSGTEYTEQDLGPQIMQLVSDRIEQPGPLATARPGATAKPPGEPHLATKGSGSSAYTPGVATPPLPGCVLKATGRGGDEPVATDLGTFQGTPVGVVVYPIGQTGDILEVFLIDSTCERTAPSAPGAVKLHRTVPKP</sequence>
<feature type="region of interest" description="Disordered" evidence="3">
    <location>
        <begin position="102"/>
        <end position="173"/>
    </location>
</feature>
<dbReference type="Pfam" id="PF13490">
    <property type="entry name" value="zf-HC2"/>
    <property type="match status" value="1"/>
</dbReference>
<gene>
    <name evidence="5" type="ORF">C7M71_015440</name>
</gene>
<dbReference type="OrthoDB" id="4350643at2"/>
<accession>A0A345SY09</accession>
<keyword evidence="1" id="KW-0805">Transcription regulation</keyword>
<evidence type="ECO:0000313" key="5">
    <source>
        <dbReference type="EMBL" id="AXI78614.1"/>
    </source>
</evidence>
<feature type="region of interest" description="Disordered" evidence="3">
    <location>
        <begin position="206"/>
        <end position="231"/>
    </location>
</feature>
<feature type="compositionally biased region" description="Low complexity" evidence="3">
    <location>
        <begin position="1"/>
        <end position="10"/>
    </location>
</feature>
<dbReference type="EMBL" id="CP031264">
    <property type="protein sequence ID" value="AXI78614.1"/>
    <property type="molecule type" value="Genomic_DNA"/>
</dbReference>
<protein>
    <recommendedName>
        <fullName evidence="4">Putative zinc-finger domain-containing protein</fullName>
    </recommendedName>
</protein>
<dbReference type="KEGG" id="stri:C7M71_015440"/>
<evidence type="ECO:0000256" key="2">
    <source>
        <dbReference type="ARBA" id="ARBA00023163"/>
    </source>
</evidence>
<dbReference type="RefSeq" id="WP_111491278.1">
    <property type="nucleotide sequence ID" value="NZ_CP031264.1"/>
</dbReference>
<dbReference type="Gene3D" id="1.10.10.1320">
    <property type="entry name" value="Anti-sigma factor, zinc-finger domain"/>
    <property type="match status" value="1"/>
</dbReference>
<feature type="compositionally biased region" description="Low complexity" evidence="3">
    <location>
        <begin position="115"/>
        <end position="136"/>
    </location>
</feature>
<proteinExistence type="predicted"/>
<feature type="region of interest" description="Disordered" evidence="3">
    <location>
        <begin position="1"/>
        <end position="33"/>
    </location>
</feature>
<evidence type="ECO:0000259" key="4">
    <source>
        <dbReference type="Pfam" id="PF13490"/>
    </source>
</evidence>
<evidence type="ECO:0000256" key="1">
    <source>
        <dbReference type="ARBA" id="ARBA00023015"/>
    </source>
</evidence>
<keyword evidence="6" id="KW-1185">Reference proteome</keyword>
<keyword evidence="2" id="KW-0804">Transcription</keyword>
<dbReference type="InterPro" id="IPR041916">
    <property type="entry name" value="Anti_sigma_zinc_sf"/>
</dbReference>
<dbReference type="InterPro" id="IPR027383">
    <property type="entry name" value="Znf_put"/>
</dbReference>
<reference evidence="6" key="1">
    <citation type="submission" date="2018-07" db="EMBL/GenBank/DDBJ databases">
        <title>Streptacidiphilus bronchialis DSM 106435 chromosome.</title>
        <authorList>
            <person name="Batra D."/>
            <person name="Gulvik C.A."/>
        </authorList>
    </citation>
    <scope>NUCLEOTIDE SEQUENCE [LARGE SCALE GENOMIC DNA]</scope>
    <source>
        <strain evidence="6">DSM 106435</strain>
    </source>
</reference>
<dbReference type="AlphaFoldDB" id="A0A345SY09"/>
<evidence type="ECO:0000256" key="3">
    <source>
        <dbReference type="SAM" id="MobiDB-lite"/>
    </source>
</evidence>
<organism evidence="5 6">
    <name type="scientific">Peterkaempfera bronchialis</name>
    <dbReference type="NCBI Taxonomy" id="2126346"/>
    <lineage>
        <taxon>Bacteria</taxon>
        <taxon>Bacillati</taxon>
        <taxon>Actinomycetota</taxon>
        <taxon>Actinomycetes</taxon>
        <taxon>Kitasatosporales</taxon>
        <taxon>Streptomycetaceae</taxon>
        <taxon>Peterkaempfera</taxon>
    </lineage>
</organism>
<name>A0A345SY09_9ACTN</name>